<dbReference type="InterPro" id="IPR051309">
    <property type="entry name" value="ABCF_ATPase"/>
</dbReference>
<evidence type="ECO:0000313" key="2">
    <source>
        <dbReference type="Proteomes" id="UP000023806"/>
    </source>
</evidence>
<reference evidence="1 2" key="1">
    <citation type="submission" date="2014-03" db="EMBL/GenBank/DDBJ databases">
        <title>The Genome Sequence of Francisella tularensis subsp. tularensis str. SCHU S4 substr. FSC043.</title>
        <authorList>
            <consortium name="The Broad Institute Genomics Platform"/>
            <consortium name="The Broad Institute Genome Sequencing Center for Infectious Disease"/>
            <person name="Chapman S.B."/>
            <person name="Guina T."/>
            <person name="Gelhaus C."/>
            <person name="Comer J."/>
            <person name="Sellati T."/>
            <person name="Sjostedt A."/>
            <person name="Young S.K."/>
            <person name="Zeng Q."/>
            <person name="Gargeya S."/>
            <person name="Abouelleil A."/>
            <person name="Alvarado L."/>
            <person name="Chapman S.B."/>
            <person name="Gainer-Dewar J."/>
            <person name="Goldberg J."/>
            <person name="Griggs A."/>
            <person name="Gujja S."/>
            <person name="Hansen M."/>
            <person name="Howarth C."/>
            <person name="Imamovic A."/>
            <person name="Larimer J."/>
            <person name="Murphy C."/>
            <person name="Naylor J."/>
            <person name="Pearson M."/>
            <person name="Poon T.W."/>
            <person name="Priest M."/>
            <person name="Roberts A."/>
            <person name="Saif S."/>
            <person name="Shea T."/>
            <person name="Sykes S."/>
            <person name="Wortman J."/>
            <person name="Nusbaum C."/>
            <person name="Birren B."/>
        </authorList>
    </citation>
    <scope>NUCLEOTIDE SEQUENCE [LARGE SCALE GENOMIC DNA]</scope>
    <source>
        <strain evidence="1 2">Schu S4</strain>
    </source>
</reference>
<dbReference type="PANTHER" id="PTHR42855">
    <property type="entry name" value="ABC TRANSPORTER ATP-BINDING SUBUNIT"/>
    <property type="match status" value="1"/>
</dbReference>
<dbReference type="PANTHER" id="PTHR42855:SF2">
    <property type="entry name" value="DRUG RESISTANCE ABC TRANSPORTER,ATP-BINDING PROTEIN"/>
    <property type="match status" value="1"/>
</dbReference>
<dbReference type="EMBL" id="JIDS01000002">
    <property type="protein sequence ID" value="EZK37806.1"/>
    <property type="molecule type" value="Genomic_DNA"/>
</dbReference>
<evidence type="ECO:0000313" key="1">
    <source>
        <dbReference type="EMBL" id="EZK37806.1"/>
    </source>
</evidence>
<evidence type="ECO:0008006" key="3">
    <source>
        <dbReference type="Google" id="ProtNLM"/>
    </source>
</evidence>
<name>A0AAD3AS29_FRATT</name>
<gene>
    <name evidence="1" type="ORF">P250_02562</name>
</gene>
<proteinExistence type="predicted"/>
<dbReference type="AlphaFoldDB" id="A0AAD3AS29"/>
<accession>A0AAD3AS29</accession>
<dbReference type="InterPro" id="IPR027417">
    <property type="entry name" value="P-loop_NTPase"/>
</dbReference>
<dbReference type="Proteomes" id="UP000023806">
    <property type="component" value="Unassembled WGS sequence"/>
</dbReference>
<protein>
    <recommendedName>
        <fullName evidence="3">ABC transporter ATP-binding protein</fullName>
    </recommendedName>
</protein>
<sequence length="82" mass="9584">MLINYQGTVIIVSHDREFINNVATSTIVFDNSNLEEFVGGYDDWLSQRKQPQQVKITKNNSELSKNKLTYEQKNNYVICQIR</sequence>
<dbReference type="Gene3D" id="3.40.50.300">
    <property type="entry name" value="P-loop containing nucleotide triphosphate hydrolases"/>
    <property type="match status" value="1"/>
</dbReference>
<organism evidence="1 2">
    <name type="scientific">Francisella tularensis subsp. tularensis str. SCHU S4 substr. FSC237</name>
    <dbReference type="NCBI Taxonomy" id="1341660"/>
    <lineage>
        <taxon>Bacteria</taxon>
        <taxon>Pseudomonadati</taxon>
        <taxon>Pseudomonadota</taxon>
        <taxon>Gammaproteobacteria</taxon>
        <taxon>Thiotrichales</taxon>
        <taxon>Francisellaceae</taxon>
        <taxon>Francisella</taxon>
    </lineage>
</organism>
<comment type="caution">
    <text evidence="1">The sequence shown here is derived from an EMBL/GenBank/DDBJ whole genome shotgun (WGS) entry which is preliminary data.</text>
</comment>